<proteinExistence type="inferred from homology"/>
<evidence type="ECO:0000259" key="5">
    <source>
        <dbReference type="SMART" id="SM00226"/>
    </source>
</evidence>
<dbReference type="GO" id="GO:0004725">
    <property type="term" value="F:protein tyrosine phosphatase activity"/>
    <property type="evidence" value="ECO:0007669"/>
    <property type="project" value="InterPro"/>
</dbReference>
<evidence type="ECO:0000256" key="3">
    <source>
        <dbReference type="ARBA" id="ARBA00022912"/>
    </source>
</evidence>
<dbReference type="Pfam" id="PF01451">
    <property type="entry name" value="LMWPc"/>
    <property type="match status" value="1"/>
</dbReference>
<reference evidence="9 10" key="1">
    <citation type="submission" date="2019-07" db="EMBL/GenBank/DDBJ databases">
        <title>Genomes of Cafeteria roenbergensis.</title>
        <authorList>
            <person name="Fischer M.G."/>
            <person name="Hackl T."/>
            <person name="Roman M."/>
        </authorList>
    </citation>
    <scope>NUCLEOTIDE SEQUENCE [LARGE SCALE GENOMIC DNA]</scope>
    <source>
        <strain evidence="6 11">Cflag</strain>
        <strain evidence="8 9">E4-10P</strain>
        <strain evidence="7 10">RCC970-E3</strain>
    </source>
</reference>
<evidence type="ECO:0000313" key="9">
    <source>
        <dbReference type="Proteomes" id="UP000322899"/>
    </source>
</evidence>
<evidence type="ECO:0000313" key="8">
    <source>
        <dbReference type="EMBL" id="KAA0173750.1"/>
    </source>
</evidence>
<evidence type="ECO:0000256" key="2">
    <source>
        <dbReference type="ARBA" id="ARBA00022801"/>
    </source>
</evidence>
<feature type="active site" description="Proton donor" evidence="4">
    <location>
        <position position="132"/>
    </location>
</feature>
<dbReference type="Proteomes" id="UP000325113">
    <property type="component" value="Unassembled WGS sequence"/>
</dbReference>
<name>A0A5A8E0M7_CAFRO</name>
<accession>A0A5A8E0M7</accession>
<dbReference type="AlphaFoldDB" id="A0A5A8E0M7"/>
<dbReference type="SMART" id="SM00226">
    <property type="entry name" value="LMWPc"/>
    <property type="match status" value="1"/>
</dbReference>
<dbReference type="CDD" id="cd16343">
    <property type="entry name" value="LMWPTP"/>
    <property type="match status" value="1"/>
</dbReference>
<comment type="similarity">
    <text evidence="1">Belongs to the low molecular weight phosphotyrosine protein phosphatase family.</text>
</comment>
<evidence type="ECO:0000256" key="4">
    <source>
        <dbReference type="PIRSR" id="PIRSR617867-1"/>
    </source>
</evidence>
<feature type="active site" description="Nucleophile" evidence="4">
    <location>
        <position position="16"/>
    </location>
</feature>
<dbReference type="InterPro" id="IPR050438">
    <property type="entry name" value="LMW_PTPase"/>
</dbReference>
<evidence type="ECO:0000313" key="7">
    <source>
        <dbReference type="EMBL" id="KAA0169491.1"/>
    </source>
</evidence>
<evidence type="ECO:0000313" key="6">
    <source>
        <dbReference type="EMBL" id="KAA0165299.1"/>
    </source>
</evidence>
<dbReference type="PANTHER" id="PTHR11717">
    <property type="entry name" value="LOW MOLECULAR WEIGHT PROTEIN TYROSINE PHOSPHATASE"/>
    <property type="match status" value="1"/>
</dbReference>
<dbReference type="EMBL" id="VLTO01000029">
    <property type="protein sequence ID" value="KAA0173750.1"/>
    <property type="molecule type" value="Genomic_DNA"/>
</dbReference>
<dbReference type="InterPro" id="IPR023485">
    <property type="entry name" value="Ptyr_pPase"/>
</dbReference>
<dbReference type="SUPFAM" id="SSF52788">
    <property type="entry name" value="Phosphotyrosine protein phosphatases I"/>
    <property type="match status" value="1"/>
</dbReference>
<protein>
    <recommendedName>
        <fullName evidence="5">Phosphotyrosine protein phosphatase I domain-containing protein</fullName>
    </recommendedName>
</protein>
<feature type="active site" evidence="4">
    <location>
        <position position="22"/>
    </location>
</feature>
<dbReference type="Gene3D" id="3.40.50.2300">
    <property type="match status" value="1"/>
</dbReference>
<gene>
    <name evidence="8" type="ORF">FNF27_04698</name>
    <name evidence="7" type="ORF">FNF28_02103</name>
    <name evidence="6" type="ORF">FNF31_01952</name>
</gene>
<keyword evidence="2" id="KW-0378">Hydrolase</keyword>
<keyword evidence="3" id="KW-0904">Protein phosphatase</keyword>
<evidence type="ECO:0000256" key="1">
    <source>
        <dbReference type="ARBA" id="ARBA00011063"/>
    </source>
</evidence>
<evidence type="ECO:0000313" key="11">
    <source>
        <dbReference type="Proteomes" id="UP000325113"/>
    </source>
</evidence>
<sequence length="166" mass="17780">MAAGAAADPVRVMFLCLGNICRSPTAEYVFRKRAEAAGLKVKVASSGTASYHVGDSAYGAMVAAARAKGYDMSPHAAQQIAAEHFEEFDLIIAMDSSNLSDAKRRFGARAEKKLRLFLRDYAPECGTTDTPDPYYERNFGTVVDLVEKGSDGLIAAILAGKEPPRG</sequence>
<dbReference type="OrthoDB" id="3388at2759"/>
<dbReference type="PRINTS" id="PR00719">
    <property type="entry name" value="LMWPTPASE"/>
</dbReference>
<dbReference type="Proteomes" id="UP000322899">
    <property type="component" value="Unassembled WGS sequence"/>
</dbReference>
<dbReference type="EMBL" id="VLTM01000013">
    <property type="protein sequence ID" value="KAA0165299.1"/>
    <property type="molecule type" value="Genomic_DNA"/>
</dbReference>
<comment type="caution">
    <text evidence="7">The sequence shown here is derived from an EMBL/GenBank/DDBJ whole genome shotgun (WGS) entry which is preliminary data.</text>
</comment>
<dbReference type="InterPro" id="IPR036196">
    <property type="entry name" value="Ptyr_pPase_sf"/>
</dbReference>
<feature type="domain" description="Phosphotyrosine protein phosphatase I" evidence="5">
    <location>
        <begin position="10"/>
        <end position="156"/>
    </location>
</feature>
<organism evidence="7 10">
    <name type="scientific">Cafeteria roenbergensis</name>
    <name type="common">Marine flagellate</name>
    <dbReference type="NCBI Taxonomy" id="33653"/>
    <lineage>
        <taxon>Eukaryota</taxon>
        <taxon>Sar</taxon>
        <taxon>Stramenopiles</taxon>
        <taxon>Bigyra</taxon>
        <taxon>Opalozoa</taxon>
        <taxon>Bicosoecida</taxon>
        <taxon>Cafeteriaceae</taxon>
        <taxon>Cafeteria</taxon>
    </lineage>
</organism>
<dbReference type="InterPro" id="IPR017867">
    <property type="entry name" value="Tyr_phospatase_low_mol_wt"/>
</dbReference>
<dbReference type="Proteomes" id="UP000324907">
    <property type="component" value="Unassembled WGS sequence"/>
</dbReference>
<dbReference type="EMBL" id="VLTL01000022">
    <property type="protein sequence ID" value="KAA0169491.1"/>
    <property type="molecule type" value="Genomic_DNA"/>
</dbReference>
<evidence type="ECO:0000313" key="10">
    <source>
        <dbReference type="Proteomes" id="UP000324907"/>
    </source>
</evidence>
<dbReference type="PANTHER" id="PTHR11717:SF7">
    <property type="entry name" value="LOW MOLECULAR WEIGHT PHOSPHOTYROSINE PROTEIN PHOSPHATASE"/>
    <property type="match status" value="1"/>
</dbReference>